<dbReference type="RefSeq" id="WP_119482343.1">
    <property type="nucleotide sequence ID" value="NZ_QXTG01000002.1"/>
</dbReference>
<feature type="signal peptide" evidence="2">
    <location>
        <begin position="1"/>
        <end position="28"/>
    </location>
</feature>
<dbReference type="PANTHER" id="PTHR30006">
    <property type="entry name" value="THIAMINE-BINDING PERIPLASMIC PROTEIN-RELATED"/>
    <property type="match status" value="1"/>
</dbReference>
<dbReference type="PROSITE" id="PS51257">
    <property type="entry name" value="PROKAR_LIPOPROTEIN"/>
    <property type="match status" value="1"/>
</dbReference>
<feature type="chain" id="PRO_5038860245" evidence="2">
    <location>
        <begin position="29"/>
        <end position="390"/>
    </location>
</feature>
<dbReference type="InterPro" id="IPR006311">
    <property type="entry name" value="TAT_signal"/>
</dbReference>
<accession>A0A3A1TUU9</accession>
<dbReference type="GO" id="GO:0015888">
    <property type="term" value="P:thiamine transport"/>
    <property type="evidence" value="ECO:0007669"/>
    <property type="project" value="TreeGrafter"/>
</dbReference>
<evidence type="ECO:0000313" key="3">
    <source>
        <dbReference type="EMBL" id="RIX28033.1"/>
    </source>
</evidence>
<dbReference type="GO" id="GO:0030975">
    <property type="term" value="F:thiamine binding"/>
    <property type="evidence" value="ECO:0007669"/>
    <property type="project" value="TreeGrafter"/>
</dbReference>
<dbReference type="PROSITE" id="PS51318">
    <property type="entry name" value="TAT"/>
    <property type="match status" value="1"/>
</dbReference>
<dbReference type="SUPFAM" id="SSF53850">
    <property type="entry name" value="Periplasmic binding protein-like II"/>
    <property type="match status" value="1"/>
</dbReference>
<evidence type="ECO:0000313" key="4">
    <source>
        <dbReference type="Proteomes" id="UP000265742"/>
    </source>
</evidence>
<evidence type="ECO:0000256" key="1">
    <source>
        <dbReference type="ARBA" id="ARBA00022729"/>
    </source>
</evidence>
<sequence length="390" mass="39987">MHSTITRRGVVRAASALALAGITAASLAACSGSASGAAGSGAPIPKASAAAATSAEDFGGLKGLEAAANAEGRLNVITLPPSWANYGKIIAGFEKKYPKITITSQNPNGSSADEVAAIKAQGTGSNAPDVVDIGTAVLDANKDLFTPYKVANWADIPADYKDADGLWYYDYTGLMSIGYDSSKVKAPTSLQDLLGSEYKGKVAIKGDPTQANEAASAVYLAAAQSGGSADDVQPGIDFFGKLKKAGNMISVLPTQATVNSGQTPVVIQWSFNNVAWGAAGGSTGNPNWKTVVLPGTAIGSYYNQSINKNAPNPAAARLWEEYIYSPEVQNLYLAAGAYPATLKAMTDAKTVDEATLKSVGEPPAELVQLTADQATKAASVLKAGWSKAIG</sequence>
<dbReference type="Gene3D" id="3.40.190.10">
    <property type="entry name" value="Periplasmic binding protein-like II"/>
    <property type="match status" value="2"/>
</dbReference>
<keyword evidence="4" id="KW-1185">Reference proteome</keyword>
<name>A0A3A1TUU9_9MICO</name>
<dbReference type="Pfam" id="PF13343">
    <property type="entry name" value="SBP_bac_6"/>
    <property type="match status" value="1"/>
</dbReference>
<dbReference type="GO" id="GO:0030976">
    <property type="term" value="F:thiamine pyrophosphate binding"/>
    <property type="evidence" value="ECO:0007669"/>
    <property type="project" value="TreeGrafter"/>
</dbReference>
<dbReference type="OrthoDB" id="366726at2"/>
<dbReference type="EMBL" id="QXTG01000002">
    <property type="protein sequence ID" value="RIX28033.1"/>
    <property type="molecule type" value="Genomic_DNA"/>
</dbReference>
<organism evidence="3 4">
    <name type="scientific">Amnibacterium setariae</name>
    <dbReference type="NCBI Taxonomy" id="2306585"/>
    <lineage>
        <taxon>Bacteria</taxon>
        <taxon>Bacillati</taxon>
        <taxon>Actinomycetota</taxon>
        <taxon>Actinomycetes</taxon>
        <taxon>Micrococcales</taxon>
        <taxon>Microbacteriaceae</taxon>
        <taxon>Amnibacterium</taxon>
    </lineage>
</organism>
<dbReference type="AlphaFoldDB" id="A0A3A1TUU9"/>
<comment type="caution">
    <text evidence="3">The sequence shown here is derived from an EMBL/GenBank/DDBJ whole genome shotgun (WGS) entry which is preliminary data.</text>
</comment>
<gene>
    <name evidence="3" type="ORF">D1781_11040</name>
</gene>
<protein>
    <submittedName>
        <fullName evidence="3">ABC transporter substrate-binding protein</fullName>
    </submittedName>
</protein>
<keyword evidence="1 2" id="KW-0732">Signal</keyword>
<dbReference type="PANTHER" id="PTHR30006:SF2">
    <property type="entry name" value="ABC TRANSPORTER SUBSTRATE-BINDING PROTEIN"/>
    <property type="match status" value="1"/>
</dbReference>
<proteinExistence type="predicted"/>
<evidence type="ECO:0000256" key="2">
    <source>
        <dbReference type="SAM" id="SignalP"/>
    </source>
</evidence>
<dbReference type="GO" id="GO:0030288">
    <property type="term" value="C:outer membrane-bounded periplasmic space"/>
    <property type="evidence" value="ECO:0007669"/>
    <property type="project" value="TreeGrafter"/>
</dbReference>
<dbReference type="Proteomes" id="UP000265742">
    <property type="component" value="Unassembled WGS sequence"/>
</dbReference>
<reference evidence="4" key="1">
    <citation type="submission" date="2018-09" db="EMBL/GenBank/DDBJ databases">
        <authorList>
            <person name="Kim I."/>
        </authorList>
    </citation>
    <scope>NUCLEOTIDE SEQUENCE [LARGE SCALE GENOMIC DNA]</scope>
    <source>
        <strain evidence="4">DD4a</strain>
    </source>
</reference>